<evidence type="ECO:0000256" key="5">
    <source>
        <dbReference type="ARBA" id="ARBA00023136"/>
    </source>
</evidence>
<keyword evidence="8" id="KW-1185">Reference proteome</keyword>
<feature type="transmembrane region" description="Helical" evidence="6">
    <location>
        <begin position="81"/>
        <end position="105"/>
    </location>
</feature>
<keyword evidence="5 6" id="KW-0472">Membrane</keyword>
<dbReference type="GO" id="GO:0005886">
    <property type="term" value="C:plasma membrane"/>
    <property type="evidence" value="ECO:0007669"/>
    <property type="project" value="UniProtKB-SubCell"/>
</dbReference>
<dbReference type="InterPro" id="IPR001851">
    <property type="entry name" value="ABC_transp_permease"/>
</dbReference>
<keyword evidence="4 6" id="KW-1133">Transmembrane helix</keyword>
<dbReference type="Proteomes" id="UP000005707">
    <property type="component" value="Unassembled WGS sequence"/>
</dbReference>
<dbReference type="FunCoup" id="U2FRV7">
    <property type="interactions" value="141"/>
</dbReference>
<dbReference type="PANTHER" id="PTHR43370">
    <property type="entry name" value="SUGAR ABC TRANSPORTER INTEGRAL MEMBRANE PROTEIN-RELATED"/>
    <property type="match status" value="1"/>
</dbReference>
<accession>U2FRV7</accession>
<evidence type="ECO:0000313" key="7">
    <source>
        <dbReference type="EMBL" id="ERJ13699.1"/>
    </source>
</evidence>
<dbReference type="STRING" id="1033810.HLPCO_000365"/>
<dbReference type="RefSeq" id="WP_008826196.1">
    <property type="nucleotide sequence ID" value="NZ_AFNU02000001.1"/>
</dbReference>
<reference evidence="7 8" key="2">
    <citation type="journal article" date="2013" name="PLoS ONE">
        <title>INDIGO - INtegrated Data Warehouse of MIcrobial GenOmes with Examples from the Red Sea Extremophiles.</title>
        <authorList>
            <person name="Alam I."/>
            <person name="Antunes A."/>
            <person name="Kamau A.A."/>
            <person name="Ba Alawi W."/>
            <person name="Kalkatawi M."/>
            <person name="Stingl U."/>
            <person name="Bajic V.B."/>
        </authorList>
    </citation>
    <scope>NUCLEOTIDE SEQUENCE [LARGE SCALE GENOMIC DNA]</scope>
    <source>
        <strain evidence="7 8">SSD-17B</strain>
    </source>
</reference>
<comment type="subcellular location">
    <subcellularLocation>
        <location evidence="1">Cell membrane</location>
        <topology evidence="1">Multi-pass membrane protein</topology>
    </subcellularLocation>
</comment>
<gene>
    <name evidence="7" type="ORF">HLPCO_000365</name>
</gene>
<feature type="transmembrane region" description="Helical" evidence="6">
    <location>
        <begin position="217"/>
        <end position="236"/>
    </location>
</feature>
<feature type="transmembrane region" description="Helical" evidence="6">
    <location>
        <begin position="112"/>
        <end position="134"/>
    </location>
</feature>
<dbReference type="InParanoid" id="U2FRV7"/>
<proteinExistence type="predicted"/>
<evidence type="ECO:0000313" key="8">
    <source>
        <dbReference type="Proteomes" id="UP000005707"/>
    </source>
</evidence>
<feature type="transmembrane region" description="Helical" evidence="6">
    <location>
        <begin position="6"/>
        <end position="26"/>
    </location>
</feature>
<protein>
    <submittedName>
        <fullName evidence="7">Nucleoside transport system permease protein</fullName>
    </submittedName>
</protein>
<feature type="transmembrane region" description="Helical" evidence="6">
    <location>
        <begin position="298"/>
        <end position="315"/>
    </location>
</feature>
<evidence type="ECO:0000256" key="4">
    <source>
        <dbReference type="ARBA" id="ARBA00022989"/>
    </source>
</evidence>
<comment type="caution">
    <text evidence="7">The sequence shown here is derived from an EMBL/GenBank/DDBJ whole genome shotgun (WGS) entry which is preliminary data.</text>
</comment>
<dbReference type="GO" id="GO:0022857">
    <property type="term" value="F:transmembrane transporter activity"/>
    <property type="evidence" value="ECO:0007669"/>
    <property type="project" value="InterPro"/>
</dbReference>
<dbReference type="CDD" id="cd06580">
    <property type="entry name" value="TM_PBP1_transp_TpRbsC_like"/>
    <property type="match status" value="1"/>
</dbReference>
<evidence type="ECO:0000256" key="6">
    <source>
        <dbReference type="SAM" id="Phobius"/>
    </source>
</evidence>
<sequence>MIDLIWDLLLLAIPSALIYTSILLITSLGGLFSERSGVVNIGLEGLMLIGAFASTIVIWFWQGGNGDGQGLLRTVENPQVFVWIAVLIGGLAGGLFAVLHAVASVSLKADQVISGTAINLLATGLTIFLAKAIAGSQTIPIDYNLTKISAIPLLSRIPIIGPLLFSNNQLSTYIVFLFAILVWYIIFKTSFGLRLRSCGEFPQAADSVGISVTFTRYRAVIISGILAGIGGALYMMTITREFSGTVKGLGFLALASLIFGKWRPINVIGATFFFGVMYTLGSYASVSEALGKINLPQEFYNALPFVMTLIALLVFSKNAAAPKALGEPYDPGKR</sequence>
<evidence type="ECO:0000256" key="1">
    <source>
        <dbReference type="ARBA" id="ARBA00004651"/>
    </source>
</evidence>
<name>U2FRV7_9MOLU</name>
<reference evidence="7 8" key="1">
    <citation type="journal article" date="2011" name="J. Bacteriol.">
        <title>Genome sequence of Haloplasma contractile, an unusual contractile bacterium from a deep-sea anoxic brine lake.</title>
        <authorList>
            <person name="Antunes A."/>
            <person name="Alam I."/>
            <person name="El Dorry H."/>
            <person name="Siam R."/>
            <person name="Robertson A."/>
            <person name="Bajic V.B."/>
            <person name="Stingl U."/>
        </authorList>
    </citation>
    <scope>NUCLEOTIDE SEQUENCE [LARGE SCALE GENOMIC DNA]</scope>
    <source>
        <strain evidence="7 8">SSD-17B</strain>
    </source>
</reference>
<dbReference type="Pfam" id="PF02653">
    <property type="entry name" value="BPD_transp_2"/>
    <property type="match status" value="1"/>
</dbReference>
<feature type="transmembrane region" description="Helical" evidence="6">
    <location>
        <begin position="38"/>
        <end position="61"/>
    </location>
</feature>
<dbReference type="AlphaFoldDB" id="U2FRV7"/>
<keyword evidence="3 6" id="KW-0812">Transmembrane</keyword>
<dbReference type="EMBL" id="AFNU02000001">
    <property type="protein sequence ID" value="ERJ13699.1"/>
    <property type="molecule type" value="Genomic_DNA"/>
</dbReference>
<organism evidence="7 8">
    <name type="scientific">Haloplasma contractile SSD-17B</name>
    <dbReference type="NCBI Taxonomy" id="1033810"/>
    <lineage>
        <taxon>Bacteria</taxon>
        <taxon>Bacillati</taxon>
        <taxon>Mycoplasmatota</taxon>
        <taxon>Mollicutes</taxon>
        <taxon>Haloplasmatales</taxon>
        <taxon>Haloplasmataceae</taxon>
        <taxon>Haloplasma</taxon>
    </lineage>
</organism>
<evidence type="ECO:0000256" key="3">
    <source>
        <dbReference type="ARBA" id="ARBA00022692"/>
    </source>
</evidence>
<feature type="transmembrane region" description="Helical" evidence="6">
    <location>
        <begin position="170"/>
        <end position="187"/>
    </location>
</feature>
<evidence type="ECO:0000256" key="2">
    <source>
        <dbReference type="ARBA" id="ARBA00022475"/>
    </source>
</evidence>
<dbReference type="PANTHER" id="PTHR43370:SF1">
    <property type="entry name" value="GUANOSINE ABC TRANSPORTER PERMEASE PROTEIN NUPQ"/>
    <property type="match status" value="1"/>
</dbReference>
<dbReference type="eggNOG" id="COG1079">
    <property type="taxonomic scope" value="Bacteria"/>
</dbReference>
<keyword evidence="2" id="KW-1003">Cell membrane</keyword>
<feature type="transmembrane region" description="Helical" evidence="6">
    <location>
        <begin position="267"/>
        <end position="286"/>
    </location>
</feature>